<name>A0AAF1KLF2_9PROT</name>
<keyword evidence="1" id="KW-0732">Signal</keyword>
<dbReference type="Proteomes" id="UP001196068">
    <property type="component" value="Unassembled WGS sequence"/>
</dbReference>
<sequence>MQPSPLKAVLAAVILMTAAGQGWAQPAPAATPEFTIERRDALRRTWQRDPAIRDYVGPGDADRLDAHSDFYSEDYTGRQSLAPAPTALDVAIATVPETAP</sequence>
<accession>A0AAF1KLF2</accession>
<comment type="caution">
    <text evidence="2">The sequence shown here is derived from an EMBL/GenBank/DDBJ whole genome shotgun (WGS) entry which is preliminary data.</text>
</comment>
<evidence type="ECO:0000256" key="1">
    <source>
        <dbReference type="SAM" id="SignalP"/>
    </source>
</evidence>
<proteinExistence type="predicted"/>
<evidence type="ECO:0000313" key="3">
    <source>
        <dbReference type="Proteomes" id="UP001196068"/>
    </source>
</evidence>
<dbReference type="EMBL" id="JAAEDH010000005">
    <property type="protein sequence ID" value="MBR0654671.1"/>
    <property type="molecule type" value="Genomic_DNA"/>
</dbReference>
<dbReference type="AlphaFoldDB" id="A0AAF1KLF2"/>
<organism evidence="2 3">
    <name type="scientific">Plastoroseomonas arctica</name>
    <dbReference type="NCBI Taxonomy" id="1509237"/>
    <lineage>
        <taxon>Bacteria</taxon>
        <taxon>Pseudomonadati</taxon>
        <taxon>Pseudomonadota</taxon>
        <taxon>Alphaproteobacteria</taxon>
        <taxon>Acetobacterales</taxon>
        <taxon>Acetobacteraceae</taxon>
        <taxon>Plastoroseomonas</taxon>
    </lineage>
</organism>
<reference evidence="2" key="1">
    <citation type="submission" date="2020-01" db="EMBL/GenBank/DDBJ databases">
        <authorList>
            <person name="Rat A."/>
        </authorList>
    </citation>
    <scope>NUCLEOTIDE SEQUENCE</scope>
    <source>
        <strain evidence="2">LMG 28251</strain>
    </source>
</reference>
<feature type="chain" id="PRO_5041969190" evidence="1">
    <location>
        <begin position="25"/>
        <end position="100"/>
    </location>
</feature>
<gene>
    <name evidence="2" type="ORF">GXW79_06225</name>
</gene>
<reference evidence="2" key="2">
    <citation type="journal article" date="2021" name="Syst. Appl. Microbiol.">
        <title>Roseomonas hellenica sp. nov., isolated from roots of wild-growing Alkanna tinctoria.</title>
        <authorList>
            <person name="Rat A."/>
            <person name="Naranjo H.D."/>
            <person name="Lebbe L."/>
            <person name="Cnockaert M."/>
            <person name="Krigas N."/>
            <person name="Grigoriadou K."/>
            <person name="Maloupa E."/>
            <person name="Willems A."/>
        </authorList>
    </citation>
    <scope>NUCLEOTIDE SEQUENCE</scope>
    <source>
        <strain evidence="2">LMG 28251</strain>
    </source>
</reference>
<keyword evidence="3" id="KW-1185">Reference proteome</keyword>
<protein>
    <submittedName>
        <fullName evidence="2">Uncharacterized protein</fullName>
    </submittedName>
</protein>
<evidence type="ECO:0000313" key="2">
    <source>
        <dbReference type="EMBL" id="MBR0654671.1"/>
    </source>
</evidence>
<feature type="signal peptide" evidence="1">
    <location>
        <begin position="1"/>
        <end position="24"/>
    </location>
</feature>
<dbReference type="RefSeq" id="WP_211873492.1">
    <property type="nucleotide sequence ID" value="NZ_JAAEDH010000005.1"/>
</dbReference>